<evidence type="ECO:0000256" key="1">
    <source>
        <dbReference type="SAM" id="Phobius"/>
    </source>
</evidence>
<sequence length="165" mass="17362">MIARAMNLSCDAERPARSKQRGAAAVEFAIAFPLFFLVLYAIVTFCMIFLVQHSLTAASADGARAALVYVNAQDTGSALSGRAQAACARALQGVTWLATAPTCTTVVSAQPSGCTNNTAMDCIQVTLSYPWSTKPLVPTLPMLGAWQPTVLAGRATVQIDPVNLL</sequence>
<keyword evidence="1" id="KW-0472">Membrane</keyword>
<comment type="caution">
    <text evidence="3">The sequence shown here is derived from an EMBL/GenBank/DDBJ whole genome shotgun (WGS) entry which is preliminary data.</text>
</comment>
<dbReference type="InterPro" id="IPR012495">
    <property type="entry name" value="TadE-like_dom"/>
</dbReference>
<protein>
    <submittedName>
        <fullName evidence="3">TadE-like protein</fullName>
    </submittedName>
</protein>
<feature type="transmembrane region" description="Helical" evidence="1">
    <location>
        <begin position="24"/>
        <end position="51"/>
    </location>
</feature>
<dbReference type="Pfam" id="PF07811">
    <property type="entry name" value="TadE"/>
    <property type="match status" value="1"/>
</dbReference>
<keyword evidence="1" id="KW-0812">Transmembrane</keyword>
<proteinExistence type="predicted"/>
<reference evidence="3 4" key="1">
    <citation type="submission" date="2016-10" db="EMBL/GenBank/DDBJ databases">
        <authorList>
            <person name="Varghese N."/>
            <person name="Submissions S."/>
        </authorList>
    </citation>
    <scope>NUCLEOTIDE SEQUENCE [LARGE SCALE GENOMIC DNA]</scope>
    <source>
        <strain evidence="3 4">LMG 22274</strain>
    </source>
</reference>
<name>A0AAQ1GH92_9BURK</name>
<keyword evidence="1" id="KW-1133">Transmembrane helix</keyword>
<dbReference type="Proteomes" id="UP000183529">
    <property type="component" value="Unassembled WGS sequence"/>
</dbReference>
<feature type="domain" description="TadE-like" evidence="2">
    <location>
        <begin position="22"/>
        <end position="64"/>
    </location>
</feature>
<evidence type="ECO:0000313" key="3">
    <source>
        <dbReference type="EMBL" id="SEJ86508.1"/>
    </source>
</evidence>
<evidence type="ECO:0000259" key="2">
    <source>
        <dbReference type="Pfam" id="PF07811"/>
    </source>
</evidence>
<evidence type="ECO:0000313" key="4">
    <source>
        <dbReference type="Proteomes" id="UP000183529"/>
    </source>
</evidence>
<organism evidence="3 4">
    <name type="scientific">Paraburkholderia tropica</name>
    <dbReference type="NCBI Taxonomy" id="92647"/>
    <lineage>
        <taxon>Bacteria</taxon>
        <taxon>Pseudomonadati</taxon>
        <taxon>Pseudomonadota</taxon>
        <taxon>Betaproteobacteria</taxon>
        <taxon>Burkholderiales</taxon>
        <taxon>Burkholderiaceae</taxon>
        <taxon>Paraburkholderia</taxon>
    </lineage>
</organism>
<dbReference type="EMBL" id="FNZM01000009">
    <property type="protein sequence ID" value="SEJ86508.1"/>
    <property type="molecule type" value="Genomic_DNA"/>
</dbReference>
<gene>
    <name evidence="3" type="ORF">SAMN05216550_109317</name>
</gene>
<accession>A0AAQ1GH92</accession>
<dbReference type="AlphaFoldDB" id="A0AAQ1GH92"/>